<dbReference type="CDD" id="cd22042">
    <property type="entry name" value="HMG-box_EGL13-like"/>
    <property type="match status" value="1"/>
</dbReference>
<keyword evidence="1" id="KW-0805">Transcription regulation</keyword>
<dbReference type="PANTHER" id="PTHR45789:SF2">
    <property type="entry name" value="FI18025P1"/>
    <property type="match status" value="1"/>
</dbReference>
<dbReference type="GO" id="GO:0000981">
    <property type="term" value="F:DNA-binding transcription factor activity, RNA polymerase II-specific"/>
    <property type="evidence" value="ECO:0007669"/>
    <property type="project" value="TreeGrafter"/>
</dbReference>
<dbReference type="PROSITE" id="PS50118">
    <property type="entry name" value="HMG_BOX_2"/>
    <property type="match status" value="1"/>
</dbReference>
<dbReference type="PANTHER" id="PTHR45789">
    <property type="entry name" value="FI18025P1"/>
    <property type="match status" value="1"/>
</dbReference>
<dbReference type="SUPFAM" id="SSF47095">
    <property type="entry name" value="HMG-box"/>
    <property type="match status" value="1"/>
</dbReference>
<sequence length="663" mass="76355">MENIGKEKMKEEEITEEMEEEEEEEEDEMIEEMEEEKEEDEEINEEEEKDERENEEQINVELKVNEGTSLEEFKKNIIYKPIENEKIVNLTVDTQIASTSFNNQNIEEQIEKDLKKSKIEEEKHLNKSFHHQQISTFSASNLTNCQTSPPSQQLNNKLYLNKEIGFEISGGIFYEKNKLEINGNSSNVNGENNKHNESRNESELINTMNSPTSSSSPTITTILPQTNLSQQQQKQISPHNNVYKDNFPLFAELAKSSSTFLLRENCDNPETKDFWIKKCLELLAAKNDTDAKNEFLKQRNAELEHEIKQIRETKDQLQIKQEDKIFNLNNYIQQQQTPTLQQQETPLNLTRFYNGNLASTITNPMFCNVFDSFGVGRNVGNEVNSPPISIPFDSTTTTTTLANNGFAPSSNLLFPAATRAFMLAFPHIPLSFITNKLEQQQQQTIINNNNFTSPSLINTNSPPPSPSKNNNNSINENKNNSPNLNELMMEEDINKHLSSKDEEEEEHLNINFNKPKIYKTKRSKNYLNEETFGNNNGKFGGGDRGPKSLNHIKRPMNAFMVWARDERRKILKKNPDMHNSNISKILGSRWKAMSNGEKQPYYDEQSRLSKQHMEQHPDYRYRPRPKRSKIRAKLNQSVSGEGGFLSHSSSFPLHTTNSNGIEI</sequence>
<feature type="compositionally biased region" description="Low complexity" evidence="7">
    <location>
        <begin position="210"/>
        <end position="220"/>
    </location>
</feature>
<organism evidence="9 10">
    <name type="scientific">Meloidogyne graminicola</name>
    <dbReference type="NCBI Taxonomy" id="189291"/>
    <lineage>
        <taxon>Eukaryota</taxon>
        <taxon>Metazoa</taxon>
        <taxon>Ecdysozoa</taxon>
        <taxon>Nematoda</taxon>
        <taxon>Chromadorea</taxon>
        <taxon>Rhabditida</taxon>
        <taxon>Tylenchina</taxon>
        <taxon>Tylenchomorpha</taxon>
        <taxon>Tylenchoidea</taxon>
        <taxon>Meloidogynidae</taxon>
        <taxon>Meloidogyninae</taxon>
        <taxon>Meloidogyne</taxon>
    </lineage>
</organism>
<dbReference type="Gene3D" id="1.10.30.10">
    <property type="entry name" value="High mobility group box domain"/>
    <property type="match status" value="1"/>
</dbReference>
<gene>
    <name evidence="9" type="ORF">Mgra_00006319</name>
</gene>
<dbReference type="InterPro" id="IPR051356">
    <property type="entry name" value="SOX/SOX-like_TF"/>
</dbReference>
<dbReference type="Pfam" id="PF00505">
    <property type="entry name" value="HMG_box"/>
    <property type="match status" value="1"/>
</dbReference>
<evidence type="ECO:0000256" key="2">
    <source>
        <dbReference type="ARBA" id="ARBA00023125"/>
    </source>
</evidence>
<dbReference type="Proteomes" id="UP000605970">
    <property type="component" value="Unassembled WGS sequence"/>
</dbReference>
<feature type="compositionally biased region" description="Basic and acidic residues" evidence="7">
    <location>
        <begin position="1"/>
        <end position="12"/>
    </location>
</feature>
<evidence type="ECO:0000256" key="4">
    <source>
        <dbReference type="ARBA" id="ARBA00023242"/>
    </source>
</evidence>
<name>A0A8S9ZLX7_9BILA</name>
<dbReference type="GO" id="GO:0005634">
    <property type="term" value="C:nucleus"/>
    <property type="evidence" value="ECO:0007669"/>
    <property type="project" value="UniProtKB-UniRule"/>
</dbReference>
<dbReference type="AlphaFoldDB" id="A0A8S9ZLX7"/>
<feature type="DNA-binding region" description="HMG box" evidence="5">
    <location>
        <begin position="552"/>
        <end position="620"/>
    </location>
</feature>
<proteinExistence type="predicted"/>
<keyword evidence="10" id="KW-1185">Reference proteome</keyword>
<dbReference type="SMART" id="SM00398">
    <property type="entry name" value="HMG"/>
    <property type="match status" value="1"/>
</dbReference>
<evidence type="ECO:0000256" key="3">
    <source>
        <dbReference type="ARBA" id="ARBA00023163"/>
    </source>
</evidence>
<feature type="domain" description="HMG box" evidence="8">
    <location>
        <begin position="552"/>
        <end position="620"/>
    </location>
</feature>
<dbReference type="InterPro" id="IPR009071">
    <property type="entry name" value="HMG_box_dom"/>
</dbReference>
<feature type="compositionally biased region" description="Basic and acidic residues" evidence="7">
    <location>
        <begin position="192"/>
        <end position="202"/>
    </location>
</feature>
<feature type="compositionally biased region" description="Basic and acidic residues" evidence="7">
    <location>
        <begin position="600"/>
        <end position="621"/>
    </location>
</feature>
<feature type="compositionally biased region" description="Low complexity" evidence="7">
    <location>
        <begin position="467"/>
        <end position="483"/>
    </location>
</feature>
<evidence type="ECO:0000313" key="9">
    <source>
        <dbReference type="EMBL" id="KAF7634242.1"/>
    </source>
</evidence>
<evidence type="ECO:0000256" key="5">
    <source>
        <dbReference type="PROSITE-ProRule" id="PRU00267"/>
    </source>
</evidence>
<feature type="compositionally biased region" description="Polar residues" evidence="7">
    <location>
        <begin position="646"/>
        <end position="663"/>
    </location>
</feature>
<feature type="coiled-coil region" evidence="6">
    <location>
        <begin position="286"/>
        <end position="323"/>
    </location>
</feature>
<feature type="region of interest" description="Disordered" evidence="7">
    <location>
        <begin position="183"/>
        <end position="220"/>
    </location>
</feature>
<keyword evidence="3" id="KW-0804">Transcription</keyword>
<feature type="compositionally biased region" description="Acidic residues" evidence="7">
    <location>
        <begin position="13"/>
        <end position="58"/>
    </location>
</feature>
<evidence type="ECO:0000313" key="10">
    <source>
        <dbReference type="Proteomes" id="UP000605970"/>
    </source>
</evidence>
<accession>A0A8S9ZLX7</accession>
<feature type="region of interest" description="Disordered" evidence="7">
    <location>
        <begin position="598"/>
        <end position="663"/>
    </location>
</feature>
<feature type="compositionally biased region" description="Low complexity" evidence="7">
    <location>
        <begin position="448"/>
        <end position="460"/>
    </location>
</feature>
<protein>
    <submittedName>
        <fullName evidence="9">HMG box domain-containing protein</fullName>
    </submittedName>
</protein>
<dbReference type="GO" id="GO:0000978">
    <property type="term" value="F:RNA polymerase II cis-regulatory region sequence-specific DNA binding"/>
    <property type="evidence" value="ECO:0007669"/>
    <property type="project" value="TreeGrafter"/>
</dbReference>
<evidence type="ECO:0000259" key="8">
    <source>
        <dbReference type="PROSITE" id="PS50118"/>
    </source>
</evidence>
<dbReference type="FunFam" id="1.10.30.10:FF:000003">
    <property type="entry name" value="Putative transcription factor SOX-6"/>
    <property type="match status" value="1"/>
</dbReference>
<feature type="compositionally biased region" description="Basic residues" evidence="7">
    <location>
        <begin position="622"/>
        <end position="632"/>
    </location>
</feature>
<keyword evidence="4 5" id="KW-0539">Nucleus</keyword>
<dbReference type="OrthoDB" id="6247875at2759"/>
<feature type="region of interest" description="Disordered" evidence="7">
    <location>
        <begin position="1"/>
        <end position="58"/>
    </location>
</feature>
<evidence type="ECO:0000256" key="7">
    <source>
        <dbReference type="SAM" id="MobiDB-lite"/>
    </source>
</evidence>
<dbReference type="InterPro" id="IPR036910">
    <property type="entry name" value="HMG_box_dom_sf"/>
</dbReference>
<keyword evidence="6" id="KW-0175">Coiled coil</keyword>
<keyword evidence="2 5" id="KW-0238">DNA-binding</keyword>
<feature type="region of interest" description="Disordered" evidence="7">
    <location>
        <begin position="448"/>
        <end position="483"/>
    </location>
</feature>
<dbReference type="EMBL" id="JABEBT010000061">
    <property type="protein sequence ID" value="KAF7634242.1"/>
    <property type="molecule type" value="Genomic_DNA"/>
</dbReference>
<evidence type="ECO:0000256" key="6">
    <source>
        <dbReference type="SAM" id="Coils"/>
    </source>
</evidence>
<evidence type="ECO:0000256" key="1">
    <source>
        <dbReference type="ARBA" id="ARBA00023015"/>
    </source>
</evidence>
<reference evidence="9" key="1">
    <citation type="journal article" date="2020" name="Ecol. Evol.">
        <title>Genome structure and content of the rice root-knot nematode (Meloidogyne graminicola).</title>
        <authorList>
            <person name="Phan N.T."/>
            <person name="Danchin E.G.J."/>
            <person name="Klopp C."/>
            <person name="Perfus-Barbeoch L."/>
            <person name="Kozlowski D.K."/>
            <person name="Koutsovoulos G.D."/>
            <person name="Lopez-Roques C."/>
            <person name="Bouchez O."/>
            <person name="Zahm M."/>
            <person name="Besnard G."/>
            <person name="Bellafiore S."/>
        </authorList>
    </citation>
    <scope>NUCLEOTIDE SEQUENCE</scope>
    <source>
        <strain evidence="9">VN-18</strain>
    </source>
</reference>
<dbReference type="GO" id="GO:0045165">
    <property type="term" value="P:cell fate commitment"/>
    <property type="evidence" value="ECO:0007669"/>
    <property type="project" value="TreeGrafter"/>
</dbReference>
<comment type="caution">
    <text evidence="9">The sequence shown here is derived from an EMBL/GenBank/DDBJ whole genome shotgun (WGS) entry which is preliminary data.</text>
</comment>